<dbReference type="AlphaFoldDB" id="A0A1U7HH40"/>
<keyword evidence="2" id="KW-1185">Reference proteome</keyword>
<accession>A0A1U7HH40</accession>
<comment type="caution">
    <text evidence="1">The sequence shown here is derived from an EMBL/GenBank/DDBJ whole genome shotgun (WGS) entry which is preliminary data.</text>
</comment>
<protein>
    <recommendedName>
        <fullName evidence="3">GTPase</fullName>
    </recommendedName>
</protein>
<evidence type="ECO:0000313" key="2">
    <source>
        <dbReference type="Proteomes" id="UP000185984"/>
    </source>
</evidence>
<sequence length="154" mass="16074">MLNHPKYCRDKAREDLPKMIASGAVSGTVPVPGAFTAGTTVVQLYVVKRLAEIYGVNVEEMSGGIKAIATAITALGIGSTVGKVAGEVASFVPVVGWLAKPAIGAATTKAFGEATIAYFENIYPDRVYIPKDVEQGIEVPLLRANGVILTPTAL</sequence>
<gene>
    <name evidence="1" type="ORF">NIES1031_19055</name>
</gene>
<dbReference type="RefSeq" id="WP_073551060.1">
    <property type="nucleotide sequence ID" value="NZ_CAWMVK010000010.1"/>
</dbReference>
<organism evidence="1 2">
    <name type="scientific">Chroogloeocystis siderophila 5.2 s.c.1</name>
    <dbReference type="NCBI Taxonomy" id="247279"/>
    <lineage>
        <taxon>Bacteria</taxon>
        <taxon>Bacillati</taxon>
        <taxon>Cyanobacteriota</taxon>
        <taxon>Cyanophyceae</taxon>
        <taxon>Oscillatoriophycideae</taxon>
        <taxon>Chroococcales</taxon>
        <taxon>Chroococcaceae</taxon>
        <taxon>Chroogloeocystis</taxon>
    </lineage>
</organism>
<proteinExistence type="predicted"/>
<dbReference type="Proteomes" id="UP000185984">
    <property type="component" value="Unassembled WGS sequence"/>
</dbReference>
<reference evidence="1 2" key="1">
    <citation type="submission" date="2016-11" db="EMBL/GenBank/DDBJ databases">
        <title>Draft Genome Sequences of Nine Cyanobacterial Strains from Diverse Habitats.</title>
        <authorList>
            <person name="Zhu T."/>
            <person name="Hou S."/>
            <person name="Lu X."/>
            <person name="Hess W.R."/>
        </authorList>
    </citation>
    <scope>NUCLEOTIDE SEQUENCE [LARGE SCALE GENOMIC DNA]</scope>
    <source>
        <strain evidence="1 2">5.2 s.c.1</strain>
    </source>
</reference>
<name>A0A1U7HH40_9CHRO</name>
<evidence type="ECO:0000313" key="1">
    <source>
        <dbReference type="EMBL" id="OKH22865.1"/>
    </source>
</evidence>
<dbReference type="EMBL" id="MRCC01000018">
    <property type="protein sequence ID" value="OKH22865.1"/>
    <property type="molecule type" value="Genomic_DNA"/>
</dbReference>
<evidence type="ECO:0008006" key="3">
    <source>
        <dbReference type="Google" id="ProtNLM"/>
    </source>
</evidence>